<evidence type="ECO:0000313" key="1">
    <source>
        <dbReference type="EMBL" id="AEI47806.1"/>
    </source>
</evidence>
<gene>
    <name evidence="1" type="ordered locus">Runsl_1380</name>
</gene>
<protein>
    <submittedName>
        <fullName evidence="1">Uncharacterized protein</fullName>
    </submittedName>
</protein>
<keyword evidence="2" id="KW-1185">Reference proteome</keyword>
<name>A0A7U3ZIF5_RUNSL</name>
<dbReference type="EMBL" id="CP002859">
    <property type="protein sequence ID" value="AEI47806.1"/>
    <property type="molecule type" value="Genomic_DNA"/>
</dbReference>
<reference evidence="2" key="1">
    <citation type="submission" date="2011-06" db="EMBL/GenBank/DDBJ databases">
        <title>The complete genome of chromosome of Runella slithyformis DSM 19594.</title>
        <authorList>
            <consortium name="US DOE Joint Genome Institute (JGI-PGF)"/>
            <person name="Lucas S."/>
            <person name="Han J."/>
            <person name="Lapidus A."/>
            <person name="Bruce D."/>
            <person name="Goodwin L."/>
            <person name="Pitluck S."/>
            <person name="Peters L."/>
            <person name="Kyrpides N."/>
            <person name="Mavromatis K."/>
            <person name="Ivanova N."/>
            <person name="Ovchinnikova G."/>
            <person name="Zhang X."/>
            <person name="Misra M."/>
            <person name="Detter J.C."/>
            <person name="Tapia R."/>
            <person name="Han C."/>
            <person name="Land M."/>
            <person name="Hauser L."/>
            <person name="Markowitz V."/>
            <person name="Cheng J.-F."/>
            <person name="Hugenholtz P."/>
            <person name="Woyke T."/>
            <person name="Wu D."/>
            <person name="Tindall B."/>
            <person name="Faehrich R."/>
            <person name="Brambilla E."/>
            <person name="Klenk H.-P."/>
            <person name="Eisen J.A."/>
        </authorList>
    </citation>
    <scope>NUCLEOTIDE SEQUENCE [LARGE SCALE GENOMIC DNA]</scope>
    <source>
        <strain evidence="2">ATCC 29530 / DSM 19594 / LMG 11500 / NCIMB 11436 / LSU 4</strain>
    </source>
</reference>
<organism evidence="1 2">
    <name type="scientific">Runella slithyformis (strain ATCC 29530 / DSM 19594 / LMG 11500 / NCIMB 11436 / LSU 4)</name>
    <dbReference type="NCBI Taxonomy" id="761193"/>
    <lineage>
        <taxon>Bacteria</taxon>
        <taxon>Pseudomonadati</taxon>
        <taxon>Bacteroidota</taxon>
        <taxon>Cytophagia</taxon>
        <taxon>Cytophagales</taxon>
        <taxon>Spirosomataceae</taxon>
        <taxon>Runella</taxon>
    </lineage>
</organism>
<dbReference type="AlphaFoldDB" id="A0A7U3ZIF5"/>
<proteinExistence type="predicted"/>
<dbReference type="Proteomes" id="UP000000493">
    <property type="component" value="Chromosome"/>
</dbReference>
<dbReference type="KEGG" id="rsi:Runsl_1380"/>
<evidence type="ECO:0000313" key="2">
    <source>
        <dbReference type="Proteomes" id="UP000000493"/>
    </source>
</evidence>
<sequence length="56" mass="6899">MGNSRLKKDIKKRSRPHTIDRLRMIVLNYQRNPLHRFLYGFTTYRILYSPQQVLHK</sequence>
<accession>A0A7U3ZIF5</accession>
<reference evidence="1 2" key="2">
    <citation type="journal article" date="2012" name="Stand. Genomic Sci.">
        <title>Complete genome sequence of the aquatic bacterium Runella slithyformis type strain (LSU 4(T)).</title>
        <authorList>
            <person name="Copeland A."/>
            <person name="Zhang X."/>
            <person name="Misra M."/>
            <person name="Lapidus A."/>
            <person name="Nolan M."/>
            <person name="Lucas S."/>
            <person name="Deshpande S."/>
            <person name="Cheng J.F."/>
            <person name="Tapia R."/>
            <person name="Goodwin L.A."/>
            <person name="Pitluck S."/>
            <person name="Liolios K."/>
            <person name="Pagani I."/>
            <person name="Ivanova N."/>
            <person name="Mikhailova N."/>
            <person name="Pati A."/>
            <person name="Chen A."/>
            <person name="Palaniappan K."/>
            <person name="Land M."/>
            <person name="Hauser L."/>
            <person name="Pan C."/>
            <person name="Jeffries C.D."/>
            <person name="Detter J.C."/>
            <person name="Brambilla E.M."/>
            <person name="Rohde M."/>
            <person name="Djao O.D."/>
            <person name="Goker M."/>
            <person name="Sikorski J."/>
            <person name="Tindall B.J."/>
            <person name="Woyke T."/>
            <person name="Bristow J."/>
            <person name="Eisen J.A."/>
            <person name="Markowitz V."/>
            <person name="Hugenholtz P."/>
            <person name="Kyrpides N.C."/>
            <person name="Klenk H.P."/>
            <person name="Mavromatis K."/>
        </authorList>
    </citation>
    <scope>NUCLEOTIDE SEQUENCE [LARGE SCALE GENOMIC DNA]</scope>
    <source>
        <strain evidence="2">ATCC 29530 / DSM 19594 / LMG 11500 / NCIMB 11436 / LSU 4</strain>
    </source>
</reference>